<dbReference type="NCBIfam" id="NF033580">
    <property type="entry name" value="transpos_IS5_3"/>
    <property type="match status" value="1"/>
</dbReference>
<dbReference type="GO" id="GO:0003677">
    <property type="term" value="F:DNA binding"/>
    <property type="evidence" value="ECO:0007669"/>
    <property type="project" value="InterPro"/>
</dbReference>
<name>A0A5M6I404_9HYPH</name>
<accession>A0A5M6I404</accession>
<sequence length="250" mass="28025">MERFVLTDAQWAKMEPHCLGKPTDPGRSGKDNRLFIEAVLWIVRTGSPWRDLPASFGNWNTVFKRYRDWVKADVFVRLFEACSEEPDMEYAMVDATIVKVHRHGQGAKGGPQSQAIGRSKGGLTTKILALTDALGNLVRFALLPGHRFDTVGVEPLIEGVSFGGLIADKAFDSNAIIADLDARGAKIVISQHPRRAKPIPIDDEVYKWRHLIENFFCKLKEFKRIAMRADKTDTSFTAMIYLAAAVIHSR</sequence>
<evidence type="ECO:0000259" key="1">
    <source>
        <dbReference type="Pfam" id="PF01609"/>
    </source>
</evidence>
<dbReference type="InterPro" id="IPR025161">
    <property type="entry name" value="IS402-like_dom"/>
</dbReference>
<dbReference type="RefSeq" id="WP_150096312.1">
    <property type="nucleotide sequence ID" value="NZ_VWPL01000004.1"/>
</dbReference>
<feature type="domain" description="Transposase IS4-like" evidence="1">
    <location>
        <begin position="92"/>
        <end position="245"/>
    </location>
</feature>
<keyword evidence="4" id="KW-1185">Reference proteome</keyword>
<dbReference type="InterPro" id="IPR002559">
    <property type="entry name" value="Transposase_11"/>
</dbReference>
<evidence type="ECO:0000313" key="4">
    <source>
        <dbReference type="Proteomes" id="UP000323886"/>
    </source>
</evidence>
<organism evidence="3 4">
    <name type="scientific">Blastochloris sulfoviridis</name>
    <dbReference type="NCBI Taxonomy" id="50712"/>
    <lineage>
        <taxon>Bacteria</taxon>
        <taxon>Pseudomonadati</taxon>
        <taxon>Pseudomonadota</taxon>
        <taxon>Alphaproteobacteria</taxon>
        <taxon>Hyphomicrobiales</taxon>
        <taxon>Blastochloridaceae</taxon>
        <taxon>Blastochloris</taxon>
    </lineage>
</organism>
<feature type="domain" description="Insertion element IS402-like" evidence="2">
    <location>
        <begin position="6"/>
        <end position="79"/>
    </location>
</feature>
<protein>
    <submittedName>
        <fullName evidence="3">IS5 family transposase</fullName>
    </submittedName>
</protein>
<dbReference type="OrthoDB" id="9798237at2"/>
<reference evidence="3 4" key="1">
    <citation type="submission" date="2019-09" db="EMBL/GenBank/DDBJ databases">
        <title>Draft Whole-Genome sequence of Blastochloris sulfoviridis DSM 729.</title>
        <authorList>
            <person name="Meyer T.E."/>
            <person name="Kyndt J.A."/>
        </authorList>
    </citation>
    <scope>NUCLEOTIDE SEQUENCE [LARGE SCALE GENOMIC DNA]</scope>
    <source>
        <strain evidence="3 4">DSM 729</strain>
    </source>
</reference>
<dbReference type="GO" id="GO:0006313">
    <property type="term" value="P:DNA transposition"/>
    <property type="evidence" value="ECO:0007669"/>
    <property type="project" value="InterPro"/>
</dbReference>
<dbReference type="PANTHER" id="PTHR46637">
    <property type="entry name" value="TIS1421-TRANSPOSASE PROTEIN A"/>
    <property type="match status" value="1"/>
</dbReference>
<dbReference type="Proteomes" id="UP000323886">
    <property type="component" value="Unassembled WGS sequence"/>
</dbReference>
<evidence type="ECO:0000313" key="3">
    <source>
        <dbReference type="EMBL" id="KAA5602941.1"/>
    </source>
</evidence>
<dbReference type="Pfam" id="PF01609">
    <property type="entry name" value="DDE_Tnp_1"/>
    <property type="match status" value="1"/>
</dbReference>
<dbReference type="EMBL" id="VWPL01000004">
    <property type="protein sequence ID" value="KAA5602941.1"/>
    <property type="molecule type" value="Genomic_DNA"/>
</dbReference>
<gene>
    <name evidence="3" type="ORF">F1193_03660</name>
</gene>
<dbReference type="PANTHER" id="PTHR46637:SF1">
    <property type="entry name" value="BLL5188 PROTEIN"/>
    <property type="match status" value="1"/>
</dbReference>
<dbReference type="AlphaFoldDB" id="A0A5M6I404"/>
<comment type="caution">
    <text evidence="3">The sequence shown here is derived from an EMBL/GenBank/DDBJ whole genome shotgun (WGS) entry which is preliminary data.</text>
</comment>
<dbReference type="GO" id="GO:0004803">
    <property type="term" value="F:transposase activity"/>
    <property type="evidence" value="ECO:0007669"/>
    <property type="project" value="InterPro"/>
</dbReference>
<evidence type="ECO:0000259" key="2">
    <source>
        <dbReference type="Pfam" id="PF13340"/>
    </source>
</evidence>
<proteinExistence type="predicted"/>
<dbReference type="Pfam" id="PF13340">
    <property type="entry name" value="DUF4096"/>
    <property type="match status" value="1"/>
</dbReference>
<dbReference type="InterPro" id="IPR052909">
    <property type="entry name" value="Transposase_6_like"/>
</dbReference>